<evidence type="ECO:0000256" key="4">
    <source>
        <dbReference type="ARBA" id="ARBA00021870"/>
    </source>
</evidence>
<evidence type="ECO:0000313" key="14">
    <source>
        <dbReference type="EMBL" id="RDV03063.1"/>
    </source>
</evidence>
<keyword evidence="6" id="KW-0145">Chemotaxis</keyword>
<feature type="domain" description="Flagellar motor switch protein FliG C-terminal" evidence="11">
    <location>
        <begin position="205"/>
        <end position="310"/>
    </location>
</feature>
<dbReference type="EMBL" id="QRGP01000002">
    <property type="protein sequence ID" value="RDV03063.1"/>
    <property type="molecule type" value="Genomic_DNA"/>
</dbReference>
<dbReference type="InterPro" id="IPR000090">
    <property type="entry name" value="Flg_Motor_Flig"/>
</dbReference>
<dbReference type="Pfam" id="PF14841">
    <property type="entry name" value="FliG_M"/>
    <property type="match status" value="1"/>
</dbReference>
<dbReference type="GO" id="GO:0006935">
    <property type="term" value="P:chemotaxis"/>
    <property type="evidence" value="ECO:0007669"/>
    <property type="project" value="UniProtKB-KW"/>
</dbReference>
<dbReference type="InterPro" id="IPR023087">
    <property type="entry name" value="Flg_Motor_Flig_C"/>
</dbReference>
<comment type="subcellular location">
    <subcellularLocation>
        <location evidence="1">Bacterial flagellum basal body</location>
    </subcellularLocation>
    <subcellularLocation>
        <location evidence="2">Cell membrane</location>
        <topology evidence="2">Peripheral membrane protein</topology>
        <orientation evidence="2">Cytoplasmic side</orientation>
    </subcellularLocation>
</comment>
<dbReference type="GO" id="GO:0003774">
    <property type="term" value="F:cytoskeletal motor activity"/>
    <property type="evidence" value="ECO:0007669"/>
    <property type="project" value="InterPro"/>
</dbReference>
<evidence type="ECO:0000256" key="10">
    <source>
        <dbReference type="ARBA" id="ARBA00025598"/>
    </source>
</evidence>
<dbReference type="PANTHER" id="PTHR30534:SF0">
    <property type="entry name" value="FLAGELLAR MOTOR SWITCH PROTEIN FLIG"/>
    <property type="match status" value="1"/>
</dbReference>
<dbReference type="InterPro" id="IPR032779">
    <property type="entry name" value="FliG_M"/>
</dbReference>
<keyword evidence="14" id="KW-0969">Cilium</keyword>
<keyword evidence="14" id="KW-0282">Flagellum</keyword>
<comment type="function">
    <text evidence="10">FliG is one of three proteins (FliG, FliN, FliM) that forms the rotor-mounted switch complex (C ring), located at the base of the basal body. This complex interacts with the CheY and CheZ chemotaxis proteins, in addition to contacting components of the motor that determine the direction of flagellar rotation.</text>
</comment>
<dbReference type="GO" id="GO:0005886">
    <property type="term" value="C:plasma membrane"/>
    <property type="evidence" value="ECO:0007669"/>
    <property type="project" value="UniProtKB-SubCell"/>
</dbReference>
<dbReference type="PRINTS" id="PR00954">
    <property type="entry name" value="FLGMOTORFLIG"/>
</dbReference>
<feature type="domain" description="Flagellar motor switch protein FliG middle" evidence="12">
    <location>
        <begin position="102"/>
        <end position="167"/>
    </location>
</feature>
<evidence type="ECO:0000256" key="1">
    <source>
        <dbReference type="ARBA" id="ARBA00004117"/>
    </source>
</evidence>
<keyword evidence="7" id="KW-0283">Flagellar rotation</keyword>
<reference evidence="15" key="1">
    <citation type="submission" date="2018-08" db="EMBL/GenBank/DDBJ databases">
        <authorList>
            <person name="Kim S.-J."/>
            <person name="Jung G.-Y."/>
        </authorList>
    </citation>
    <scope>NUCLEOTIDE SEQUENCE [LARGE SCALE GENOMIC DNA]</scope>
    <source>
        <strain evidence="15">GY_G</strain>
    </source>
</reference>
<evidence type="ECO:0000259" key="11">
    <source>
        <dbReference type="Pfam" id="PF01706"/>
    </source>
</evidence>
<dbReference type="GO" id="GO:0009425">
    <property type="term" value="C:bacterial-type flagellum basal body"/>
    <property type="evidence" value="ECO:0007669"/>
    <property type="project" value="UniProtKB-SubCell"/>
</dbReference>
<dbReference type="PANTHER" id="PTHR30534">
    <property type="entry name" value="FLAGELLAR MOTOR SWITCH PROTEIN FLIG"/>
    <property type="match status" value="1"/>
</dbReference>
<dbReference type="SUPFAM" id="SSF48029">
    <property type="entry name" value="FliG"/>
    <property type="match status" value="2"/>
</dbReference>
<proteinExistence type="inferred from homology"/>
<name>A0A371B6J1_9SPHN</name>
<keyword evidence="9" id="KW-0975">Bacterial flagellum</keyword>
<protein>
    <recommendedName>
        <fullName evidence="4">Flagellar motor switch protein FliG</fullName>
    </recommendedName>
</protein>
<dbReference type="Gene3D" id="1.10.220.30">
    <property type="match status" value="3"/>
</dbReference>
<dbReference type="InterPro" id="IPR011002">
    <property type="entry name" value="FliG_a-hlx"/>
</dbReference>
<evidence type="ECO:0000259" key="12">
    <source>
        <dbReference type="Pfam" id="PF14841"/>
    </source>
</evidence>
<gene>
    <name evidence="14" type="ORF">DXH95_12185</name>
</gene>
<dbReference type="Pfam" id="PF14842">
    <property type="entry name" value="FliG_N"/>
    <property type="match status" value="1"/>
</dbReference>
<evidence type="ECO:0000256" key="7">
    <source>
        <dbReference type="ARBA" id="ARBA00022779"/>
    </source>
</evidence>
<evidence type="ECO:0000256" key="9">
    <source>
        <dbReference type="ARBA" id="ARBA00023143"/>
    </source>
</evidence>
<evidence type="ECO:0000256" key="8">
    <source>
        <dbReference type="ARBA" id="ARBA00023136"/>
    </source>
</evidence>
<keyword evidence="8" id="KW-0472">Membrane</keyword>
<dbReference type="Pfam" id="PF01706">
    <property type="entry name" value="FliG_C"/>
    <property type="match status" value="1"/>
</dbReference>
<organism evidence="14 15">
    <name type="scientific">Sphingorhabdus pulchriflava</name>
    <dbReference type="NCBI Taxonomy" id="2292257"/>
    <lineage>
        <taxon>Bacteria</taxon>
        <taxon>Pseudomonadati</taxon>
        <taxon>Pseudomonadota</taxon>
        <taxon>Alphaproteobacteria</taxon>
        <taxon>Sphingomonadales</taxon>
        <taxon>Sphingomonadaceae</taxon>
        <taxon>Sphingorhabdus</taxon>
    </lineage>
</organism>
<keyword evidence="14" id="KW-0966">Cell projection</keyword>
<dbReference type="AlphaFoldDB" id="A0A371B6J1"/>
<dbReference type="GO" id="GO:0071973">
    <property type="term" value="P:bacterial-type flagellum-dependent cell motility"/>
    <property type="evidence" value="ECO:0007669"/>
    <property type="project" value="InterPro"/>
</dbReference>
<sequence>MLLLEENEASEVLRHLDPEEVRVLGSEMYNAAQADELTVASALGRFVDGSREVSALTPRADRKIRTVMSEALGPARADNLLAGISPQRSREILTMLRWMEVEALSTLLADEHPQVGAVILSALPSEMAAQVLVPIDNERQADLLFRTARLGSISAEAIEDIEAILAQVESARKPSSSFALGGQGDVAKIVNNLPRTVGEGVLRMMRKKDKQLAAAIEDEMFVFEDLNQLEAKSLGAVLRGVEAATLALALKGADSALSDRFLATMSARAAETIRDELTEMAPVKREEVEAARKAIVAIARAMAATGEIMLGGKSDDYV</sequence>
<dbReference type="OrthoDB" id="9780302at2"/>
<accession>A0A371B6J1</accession>
<evidence type="ECO:0000313" key="15">
    <source>
        <dbReference type="Proteomes" id="UP000263833"/>
    </source>
</evidence>
<keyword evidence="5" id="KW-1003">Cell membrane</keyword>
<evidence type="ECO:0000256" key="5">
    <source>
        <dbReference type="ARBA" id="ARBA00022475"/>
    </source>
</evidence>
<evidence type="ECO:0000256" key="6">
    <source>
        <dbReference type="ARBA" id="ARBA00022500"/>
    </source>
</evidence>
<feature type="domain" description="Flagellar motor switch protein FliG N-terminal" evidence="13">
    <location>
        <begin position="1"/>
        <end position="89"/>
    </location>
</feature>
<evidence type="ECO:0000256" key="3">
    <source>
        <dbReference type="ARBA" id="ARBA00010299"/>
    </source>
</evidence>
<comment type="similarity">
    <text evidence="3">Belongs to the FliG family.</text>
</comment>
<evidence type="ECO:0000259" key="13">
    <source>
        <dbReference type="Pfam" id="PF14842"/>
    </source>
</evidence>
<dbReference type="Proteomes" id="UP000263833">
    <property type="component" value="Unassembled WGS sequence"/>
</dbReference>
<keyword evidence="15" id="KW-1185">Reference proteome</keyword>
<comment type="caution">
    <text evidence="14">The sequence shown here is derived from an EMBL/GenBank/DDBJ whole genome shotgun (WGS) entry which is preliminary data.</text>
</comment>
<dbReference type="InterPro" id="IPR028263">
    <property type="entry name" value="FliG_N"/>
</dbReference>
<evidence type="ECO:0000256" key="2">
    <source>
        <dbReference type="ARBA" id="ARBA00004413"/>
    </source>
</evidence>